<evidence type="ECO:0000313" key="5">
    <source>
        <dbReference type="EMBL" id="EMC98923.1"/>
    </source>
</evidence>
<reference evidence="5 6" key="1">
    <citation type="journal article" date="2012" name="PLoS Pathog.">
        <title>Diverse lifestyles and strategies of plant pathogenesis encoded in the genomes of eighteen Dothideomycetes fungi.</title>
        <authorList>
            <person name="Ohm R.A."/>
            <person name="Feau N."/>
            <person name="Henrissat B."/>
            <person name="Schoch C.L."/>
            <person name="Horwitz B.A."/>
            <person name="Barry K.W."/>
            <person name="Condon B.J."/>
            <person name="Copeland A.C."/>
            <person name="Dhillon B."/>
            <person name="Glaser F."/>
            <person name="Hesse C.N."/>
            <person name="Kosti I."/>
            <person name="LaButti K."/>
            <person name="Lindquist E.A."/>
            <person name="Lucas S."/>
            <person name="Salamov A.A."/>
            <person name="Bradshaw R.E."/>
            <person name="Ciuffetti L."/>
            <person name="Hamelin R.C."/>
            <person name="Kema G.H.J."/>
            <person name="Lawrence C."/>
            <person name="Scott J.A."/>
            <person name="Spatafora J.W."/>
            <person name="Turgeon B.G."/>
            <person name="de Wit P.J.G.M."/>
            <person name="Zhong S."/>
            <person name="Goodwin S.B."/>
            <person name="Grigoriev I.V."/>
        </authorList>
    </citation>
    <scope>NUCLEOTIDE SEQUENCE [LARGE SCALE GENOMIC DNA]</scope>
    <source>
        <strain evidence="5 6">UAMH 10762</strain>
    </source>
</reference>
<dbReference type="eggNOG" id="KOG0156">
    <property type="taxonomic scope" value="Eukaryota"/>
</dbReference>
<dbReference type="PANTHER" id="PTHR24305">
    <property type="entry name" value="CYTOCHROME P450"/>
    <property type="match status" value="1"/>
</dbReference>
<sequence>MDRLIQSALAALALATLVHLAQVIARAYNSDLRRIPGPVLNRFTTLPLKLRVLSGRRTHYIHALHKIYGPVVRIAPFEVSFSDMRAHREIHKVGTQFIKAPWYQNQMPGQHSDELTGVFGVRDPKKAIARRKLFQMAGSLTTVLEWEPLIVDIIKQTVQEIKQEGRQGVVDLMKWWQLMAADVVGTLAFGEPFRLVEKGQKSEFIENVEASTLYVGLRLELPWIMNAFQYIPLPPVGRPADMLKRYVSNGQKAVQNSKAAAKGGIKTLFSKMVPEEGEAPLPDFLVAIESANVIVAGTDTTATLLTWLVYAVLKNPSVKRRLLDELDSCPQAPDWEILQAQTYMQNVIAETLRWMPPIPGPLFRQTPAGGAVLAGYAIPGETVVETQAYTMHHNPDVWEDPDNFNPDRWNHVTQEMKDSFFPFGGNARTCVGQNIARLEIVHAVSTFFRECPDAKLADSVTSESMDFIDYFAIKPVGGKLEIDLT</sequence>
<dbReference type="PRINTS" id="PR00463">
    <property type="entry name" value="EP450I"/>
</dbReference>
<evidence type="ECO:0000313" key="6">
    <source>
        <dbReference type="Proteomes" id="UP000011761"/>
    </source>
</evidence>
<organism evidence="5 6">
    <name type="scientific">Baudoinia panamericana (strain UAMH 10762)</name>
    <name type="common">Angels' share fungus</name>
    <name type="synonym">Baudoinia compniacensis (strain UAMH 10762)</name>
    <dbReference type="NCBI Taxonomy" id="717646"/>
    <lineage>
        <taxon>Eukaryota</taxon>
        <taxon>Fungi</taxon>
        <taxon>Dikarya</taxon>
        <taxon>Ascomycota</taxon>
        <taxon>Pezizomycotina</taxon>
        <taxon>Dothideomycetes</taxon>
        <taxon>Dothideomycetidae</taxon>
        <taxon>Mycosphaerellales</taxon>
        <taxon>Teratosphaeriaceae</taxon>
        <taxon>Baudoinia</taxon>
    </lineage>
</organism>
<dbReference type="OMA" id="RICIGVH"/>
<dbReference type="PRINTS" id="PR00385">
    <property type="entry name" value="P450"/>
</dbReference>
<dbReference type="InterPro" id="IPR002401">
    <property type="entry name" value="Cyt_P450_E_grp-I"/>
</dbReference>
<feature type="chain" id="PRO_5004021525" description="Cytochrome P450 monooxygenase" evidence="4">
    <location>
        <begin position="21"/>
        <end position="485"/>
    </location>
</feature>
<keyword evidence="3" id="KW-0349">Heme</keyword>
<dbReference type="GO" id="GO:0020037">
    <property type="term" value="F:heme binding"/>
    <property type="evidence" value="ECO:0007669"/>
    <property type="project" value="InterPro"/>
</dbReference>
<dbReference type="InterPro" id="IPR050121">
    <property type="entry name" value="Cytochrome_P450_monoxygenase"/>
</dbReference>
<evidence type="ECO:0000256" key="1">
    <source>
        <dbReference type="ARBA" id="ARBA00010617"/>
    </source>
</evidence>
<keyword evidence="2" id="KW-0560">Oxidoreductase</keyword>
<dbReference type="GO" id="GO:0004497">
    <property type="term" value="F:monooxygenase activity"/>
    <property type="evidence" value="ECO:0007669"/>
    <property type="project" value="InterPro"/>
</dbReference>
<dbReference type="GO" id="GO:0005506">
    <property type="term" value="F:iron ion binding"/>
    <property type="evidence" value="ECO:0007669"/>
    <property type="project" value="InterPro"/>
</dbReference>
<comment type="cofactor">
    <cofactor evidence="3">
        <name>heme</name>
        <dbReference type="ChEBI" id="CHEBI:30413"/>
    </cofactor>
</comment>
<gene>
    <name evidence="5" type="ORF">BAUCODRAFT_385201</name>
</gene>
<dbReference type="Gene3D" id="1.10.630.10">
    <property type="entry name" value="Cytochrome P450"/>
    <property type="match status" value="1"/>
</dbReference>
<protein>
    <recommendedName>
        <fullName evidence="7">Cytochrome P450 monooxygenase</fullName>
    </recommendedName>
</protein>
<dbReference type="Pfam" id="PF00067">
    <property type="entry name" value="p450"/>
    <property type="match status" value="1"/>
</dbReference>
<dbReference type="RefSeq" id="XP_007674017.1">
    <property type="nucleotide sequence ID" value="XM_007675827.1"/>
</dbReference>
<dbReference type="AlphaFoldDB" id="M2N4L4"/>
<dbReference type="GeneID" id="19113550"/>
<feature type="signal peptide" evidence="4">
    <location>
        <begin position="1"/>
        <end position="20"/>
    </location>
</feature>
<proteinExistence type="inferred from homology"/>
<comment type="similarity">
    <text evidence="1">Belongs to the cytochrome P450 family.</text>
</comment>
<dbReference type="KEGG" id="bcom:BAUCODRAFT_385201"/>
<keyword evidence="3" id="KW-0408">Iron</keyword>
<evidence type="ECO:0008006" key="7">
    <source>
        <dbReference type="Google" id="ProtNLM"/>
    </source>
</evidence>
<dbReference type="SUPFAM" id="SSF48264">
    <property type="entry name" value="Cytochrome P450"/>
    <property type="match status" value="1"/>
</dbReference>
<dbReference type="OrthoDB" id="1470350at2759"/>
<keyword evidence="6" id="KW-1185">Reference proteome</keyword>
<evidence type="ECO:0000256" key="3">
    <source>
        <dbReference type="PIRSR" id="PIRSR602401-1"/>
    </source>
</evidence>
<dbReference type="EMBL" id="KB445552">
    <property type="protein sequence ID" value="EMC98923.1"/>
    <property type="molecule type" value="Genomic_DNA"/>
</dbReference>
<keyword evidence="4" id="KW-0732">Signal</keyword>
<accession>M2N4L4</accession>
<dbReference type="Proteomes" id="UP000011761">
    <property type="component" value="Unassembled WGS sequence"/>
</dbReference>
<keyword evidence="3" id="KW-0479">Metal-binding</keyword>
<name>M2N4L4_BAUPA</name>
<dbReference type="PANTHER" id="PTHR24305:SF96">
    <property type="entry name" value="CYTOCHROME P450 MONOOXYGENASE STCB-RELATED"/>
    <property type="match status" value="1"/>
</dbReference>
<dbReference type="InterPro" id="IPR036396">
    <property type="entry name" value="Cyt_P450_sf"/>
</dbReference>
<feature type="binding site" description="axial binding residue" evidence="3">
    <location>
        <position position="430"/>
    </location>
    <ligand>
        <name>heme</name>
        <dbReference type="ChEBI" id="CHEBI:30413"/>
    </ligand>
    <ligandPart>
        <name>Fe</name>
        <dbReference type="ChEBI" id="CHEBI:18248"/>
    </ligandPart>
</feature>
<dbReference type="GO" id="GO:0016705">
    <property type="term" value="F:oxidoreductase activity, acting on paired donors, with incorporation or reduction of molecular oxygen"/>
    <property type="evidence" value="ECO:0007669"/>
    <property type="project" value="InterPro"/>
</dbReference>
<evidence type="ECO:0000256" key="2">
    <source>
        <dbReference type="ARBA" id="ARBA00023002"/>
    </source>
</evidence>
<evidence type="ECO:0000256" key="4">
    <source>
        <dbReference type="SAM" id="SignalP"/>
    </source>
</evidence>
<dbReference type="InterPro" id="IPR001128">
    <property type="entry name" value="Cyt_P450"/>
</dbReference>
<dbReference type="HOGENOM" id="CLU_001570_14_2_1"/>